<feature type="site" description="Transition state stabilizer" evidence="7">
    <location>
        <position position="72"/>
    </location>
</feature>
<name>A0A1M6U4S4_9BACT</name>
<evidence type="ECO:0000256" key="3">
    <source>
        <dbReference type="ARBA" id="ARBA00012288"/>
    </source>
</evidence>
<comment type="similarity">
    <text evidence="2 7 9">Belongs to the uroporphyrinogen decarboxylase family.</text>
</comment>
<feature type="binding site" evidence="7">
    <location>
        <position position="204"/>
    </location>
    <ligand>
        <name>substrate</name>
    </ligand>
</feature>
<comment type="subunit">
    <text evidence="7">Homodimer.</text>
</comment>
<gene>
    <name evidence="7" type="primary">hemE</name>
    <name evidence="11" type="ORF">SAMN05720469_11248</name>
</gene>
<evidence type="ECO:0000256" key="2">
    <source>
        <dbReference type="ARBA" id="ARBA00009935"/>
    </source>
</evidence>
<dbReference type="InterPro" id="IPR038071">
    <property type="entry name" value="UROD/MetE-like_sf"/>
</dbReference>
<comment type="catalytic activity">
    <reaction evidence="7 8">
        <text>uroporphyrinogen III + 4 H(+) = coproporphyrinogen III + 4 CO2</text>
        <dbReference type="Rhea" id="RHEA:19865"/>
        <dbReference type="ChEBI" id="CHEBI:15378"/>
        <dbReference type="ChEBI" id="CHEBI:16526"/>
        <dbReference type="ChEBI" id="CHEBI:57308"/>
        <dbReference type="ChEBI" id="CHEBI:57309"/>
        <dbReference type="EC" id="4.1.1.37"/>
    </reaction>
</comment>
<dbReference type="RefSeq" id="WP_073304023.1">
    <property type="nucleotide sequence ID" value="NZ_FRAW01000012.1"/>
</dbReference>
<feature type="binding site" evidence="7">
    <location>
        <position position="72"/>
    </location>
    <ligand>
        <name>substrate</name>
    </ligand>
</feature>
<dbReference type="InterPro" id="IPR006361">
    <property type="entry name" value="Uroporphyrinogen_deCO2ase_HemE"/>
</dbReference>
<dbReference type="EC" id="4.1.1.37" evidence="3 7"/>
<comment type="caution">
    <text evidence="7">Lacks conserved residue(s) required for the propagation of feature annotation.</text>
</comment>
<dbReference type="InterPro" id="IPR000257">
    <property type="entry name" value="Uroporphyrinogen_deCOase"/>
</dbReference>
<evidence type="ECO:0000256" key="7">
    <source>
        <dbReference type="HAMAP-Rule" id="MF_00218"/>
    </source>
</evidence>
<dbReference type="GO" id="GO:0004853">
    <property type="term" value="F:uroporphyrinogen decarboxylase activity"/>
    <property type="evidence" value="ECO:0007669"/>
    <property type="project" value="UniProtKB-UniRule"/>
</dbReference>
<dbReference type="CDD" id="cd00717">
    <property type="entry name" value="URO-D"/>
    <property type="match status" value="1"/>
</dbReference>
<accession>A0A1M6U4S4</accession>
<dbReference type="SUPFAM" id="SSF51726">
    <property type="entry name" value="UROD/MetE-like"/>
    <property type="match status" value="1"/>
</dbReference>
<keyword evidence="4 7" id="KW-0210">Decarboxylase</keyword>
<dbReference type="Gene3D" id="3.20.20.210">
    <property type="match status" value="1"/>
</dbReference>
<dbReference type="GO" id="GO:0006782">
    <property type="term" value="P:protoporphyrinogen IX biosynthetic process"/>
    <property type="evidence" value="ECO:0007669"/>
    <property type="project" value="UniProtKB-UniRule"/>
</dbReference>
<dbReference type="PANTHER" id="PTHR21091">
    <property type="entry name" value="METHYLTETRAHYDROFOLATE:HOMOCYSTEINE METHYLTRANSFERASE RELATED"/>
    <property type="match status" value="1"/>
</dbReference>
<sequence length="340" mass="37639">MTTFFARAALGKTTEKPVWLMRQAGRYLPEYRALRKRFPDFISFVRNADAAAEATLQPVNRFDMDAAILFSDILVTLPSMGFDLKFESGKGPVISNPFRDASCAKNLRQVRLENDLAYTKAALQKVRAKLSSEKSLLGFVGGPLTIASYAIEGGTSKDLHRTKSLFYNDSDAYAVLLNAVAETTGKYLALQAEWGADVLVIMDSWAGHLNGDDYQKMAKPYTDKVVSIVRQQTDAPIIHYANGASHLVADFIKSDFNVVGVDHRTDLANLLDKNPGKIFQGNLDQTLLFANPEIIRERTQEILKTVGNRPHIMNLGHGVLPDTPLDGVRTFVDTIHGNHL</sequence>
<evidence type="ECO:0000256" key="4">
    <source>
        <dbReference type="ARBA" id="ARBA00022793"/>
    </source>
</evidence>
<feature type="binding site" evidence="7">
    <location>
        <begin position="22"/>
        <end position="26"/>
    </location>
    <ligand>
        <name>substrate</name>
    </ligand>
</feature>
<comment type="pathway">
    <text evidence="1 7 8">Porphyrin-containing compound metabolism; protoporphyrin-IX biosynthesis; coproporphyrinogen-III from 5-aminolevulinate: step 4/4.</text>
</comment>
<evidence type="ECO:0000259" key="10">
    <source>
        <dbReference type="PROSITE" id="PS00906"/>
    </source>
</evidence>
<dbReference type="HAMAP" id="MF_00218">
    <property type="entry name" value="URO_D"/>
    <property type="match status" value="1"/>
</dbReference>
<evidence type="ECO:0000256" key="8">
    <source>
        <dbReference type="RuleBase" id="RU000554"/>
    </source>
</evidence>
<dbReference type="Pfam" id="PF01208">
    <property type="entry name" value="URO-D"/>
    <property type="match status" value="1"/>
</dbReference>
<dbReference type="NCBIfam" id="TIGR01464">
    <property type="entry name" value="hemE"/>
    <property type="match status" value="1"/>
</dbReference>
<dbReference type="Proteomes" id="UP000184275">
    <property type="component" value="Unassembled WGS sequence"/>
</dbReference>
<feature type="binding site" evidence="7">
    <location>
        <position position="317"/>
    </location>
    <ligand>
        <name>substrate</name>
    </ligand>
</feature>
<feature type="binding site" evidence="7">
    <location>
        <position position="149"/>
    </location>
    <ligand>
        <name>substrate</name>
    </ligand>
</feature>
<comment type="function">
    <text evidence="7">Catalyzes the decarboxylation of four acetate groups of uroporphyrinogen-III to yield coproporphyrinogen-III.</text>
</comment>
<evidence type="ECO:0000256" key="9">
    <source>
        <dbReference type="RuleBase" id="RU004169"/>
    </source>
</evidence>
<dbReference type="UniPathway" id="UPA00251">
    <property type="reaction ID" value="UER00321"/>
</dbReference>
<organism evidence="11 12">
    <name type="scientific">Fibrobacter intestinalis</name>
    <dbReference type="NCBI Taxonomy" id="28122"/>
    <lineage>
        <taxon>Bacteria</taxon>
        <taxon>Pseudomonadati</taxon>
        <taxon>Fibrobacterota</taxon>
        <taxon>Fibrobacteria</taxon>
        <taxon>Fibrobacterales</taxon>
        <taxon>Fibrobacteraceae</taxon>
        <taxon>Fibrobacter</taxon>
    </lineage>
</organism>
<dbReference type="GO" id="GO:0005829">
    <property type="term" value="C:cytosol"/>
    <property type="evidence" value="ECO:0007669"/>
    <property type="project" value="TreeGrafter"/>
</dbReference>
<feature type="domain" description="Uroporphyrinogen decarboxylase (URO-D)" evidence="10">
    <location>
        <begin position="17"/>
        <end position="26"/>
    </location>
</feature>
<evidence type="ECO:0000256" key="5">
    <source>
        <dbReference type="ARBA" id="ARBA00023239"/>
    </source>
</evidence>
<keyword evidence="12" id="KW-1185">Reference proteome</keyword>
<dbReference type="PANTHER" id="PTHR21091:SF169">
    <property type="entry name" value="UROPORPHYRINOGEN DECARBOXYLASE"/>
    <property type="match status" value="1"/>
</dbReference>
<keyword evidence="6 7" id="KW-0627">Porphyrin biosynthesis</keyword>
<evidence type="ECO:0000313" key="12">
    <source>
        <dbReference type="Proteomes" id="UP000184275"/>
    </source>
</evidence>
<evidence type="ECO:0000256" key="6">
    <source>
        <dbReference type="ARBA" id="ARBA00023244"/>
    </source>
</evidence>
<dbReference type="PROSITE" id="PS00906">
    <property type="entry name" value="UROD_1"/>
    <property type="match status" value="1"/>
</dbReference>
<comment type="subcellular location">
    <subcellularLocation>
        <location evidence="7">Cytoplasm</location>
    </subcellularLocation>
</comment>
<evidence type="ECO:0000256" key="1">
    <source>
        <dbReference type="ARBA" id="ARBA00004804"/>
    </source>
</evidence>
<dbReference type="AlphaFoldDB" id="A0A1M6U4S4"/>
<keyword evidence="7" id="KW-0963">Cytoplasm</keyword>
<reference evidence="12" key="1">
    <citation type="submission" date="2016-11" db="EMBL/GenBank/DDBJ databases">
        <authorList>
            <person name="Varghese N."/>
            <person name="Submissions S."/>
        </authorList>
    </citation>
    <scope>NUCLEOTIDE SEQUENCE [LARGE SCALE GENOMIC DNA]</scope>
    <source>
        <strain evidence="12">UWOS</strain>
    </source>
</reference>
<proteinExistence type="inferred from homology"/>
<protein>
    <recommendedName>
        <fullName evidence="3 7">Uroporphyrinogen decarboxylase</fullName>
        <shortName evidence="7">UPD</shortName>
        <shortName evidence="7">URO-D</shortName>
        <ecNumber evidence="3 7">4.1.1.37</ecNumber>
    </recommendedName>
</protein>
<dbReference type="EMBL" id="FRAW01000012">
    <property type="protein sequence ID" value="SHK64163.1"/>
    <property type="molecule type" value="Genomic_DNA"/>
</dbReference>
<evidence type="ECO:0000313" key="11">
    <source>
        <dbReference type="EMBL" id="SHK64163.1"/>
    </source>
</evidence>
<keyword evidence="5 7" id="KW-0456">Lyase</keyword>